<sequence length="437" mass="46209">MRIPALHRLARVLAAALLGIVAGTVVTAAPASAATSFVYATFKGDAVADEELWLYSSTNGTSFGVLADTNYRGPSGVLRDPSIINYNGKYYVAYTVQSWTTNSTSFNIASSTDLLTWTHVATVNSGITSTKFVWAPEFYVEGSTVRIIASVAQTTCSACFRPYVYTAQNTALTSWGGPVQMDGLGFNHIDTFVAKSGSTYHAFVKNETSKFIEHWTSTTSVTSGWTNQGTLWTSGYEGPSLAQMTDGTWRIYVDKYTNGGIWTATSSNLNSWTGLSAVACAGCRHGTVVRTESLSTGPAFTSTAVAQHSGKCVDAVNTTAANQLRQNTCAGASAQSWRFEPVGVDTYTIVNAGSGLCVDVDGGSTANNAKIIQWTCNGAANQTFQLSLVSAKVYRLVSVSSGKCVDVTSASTADGATLIQYTCGSGTNQRFNLAGHP</sequence>
<organism evidence="3 4">
    <name type="scientific">Catellatospora citrea</name>
    <dbReference type="NCBI Taxonomy" id="53366"/>
    <lineage>
        <taxon>Bacteria</taxon>
        <taxon>Bacillati</taxon>
        <taxon>Actinomycetota</taxon>
        <taxon>Actinomycetes</taxon>
        <taxon>Micromonosporales</taxon>
        <taxon>Micromonosporaceae</taxon>
        <taxon>Catellatospora</taxon>
    </lineage>
</organism>
<name>A0A8J3KDT3_9ACTN</name>
<dbReference type="RefSeq" id="WP_147432606.1">
    <property type="nucleotide sequence ID" value="NZ_BONH01000012.1"/>
</dbReference>
<keyword evidence="4" id="KW-1185">Reference proteome</keyword>
<evidence type="ECO:0000313" key="4">
    <source>
        <dbReference type="Proteomes" id="UP000659904"/>
    </source>
</evidence>
<dbReference type="Gene3D" id="2.80.10.50">
    <property type="match status" value="3"/>
</dbReference>
<dbReference type="EMBL" id="BONH01000012">
    <property type="protein sequence ID" value="GIF98221.1"/>
    <property type="molecule type" value="Genomic_DNA"/>
</dbReference>
<dbReference type="InterPro" id="IPR000772">
    <property type="entry name" value="Ricin_B_lectin"/>
</dbReference>
<dbReference type="AlphaFoldDB" id="A0A8J3KDT3"/>
<dbReference type="Proteomes" id="UP000659904">
    <property type="component" value="Unassembled WGS sequence"/>
</dbReference>
<dbReference type="SUPFAM" id="SSF50370">
    <property type="entry name" value="Ricin B-like lectins"/>
    <property type="match status" value="1"/>
</dbReference>
<feature type="chain" id="PRO_5038884917" description="Ricin B lectin domain-containing protein" evidence="1">
    <location>
        <begin position="29"/>
        <end position="437"/>
    </location>
</feature>
<dbReference type="InterPro" id="IPR023296">
    <property type="entry name" value="Glyco_hydro_beta-prop_sf"/>
</dbReference>
<dbReference type="PROSITE" id="PS50231">
    <property type="entry name" value="RICIN_B_LECTIN"/>
    <property type="match status" value="1"/>
</dbReference>
<dbReference type="Gene3D" id="2.115.10.20">
    <property type="entry name" value="Glycosyl hydrolase domain, family 43"/>
    <property type="match status" value="1"/>
</dbReference>
<feature type="signal peptide" evidence="1">
    <location>
        <begin position="1"/>
        <end position="28"/>
    </location>
</feature>
<dbReference type="Pfam" id="PF14200">
    <property type="entry name" value="RicinB_lectin_2"/>
    <property type="match status" value="2"/>
</dbReference>
<dbReference type="SMART" id="SM00458">
    <property type="entry name" value="RICIN"/>
    <property type="match status" value="1"/>
</dbReference>
<dbReference type="SUPFAM" id="SSF75005">
    <property type="entry name" value="Arabinanase/levansucrase/invertase"/>
    <property type="match status" value="1"/>
</dbReference>
<comment type="caution">
    <text evidence="3">The sequence shown here is derived from an EMBL/GenBank/DDBJ whole genome shotgun (WGS) entry which is preliminary data.</text>
</comment>
<dbReference type="CDD" id="cd00161">
    <property type="entry name" value="beta-trefoil_Ricin-like"/>
    <property type="match status" value="1"/>
</dbReference>
<accession>A0A8J3KDT3</accession>
<reference evidence="3 4" key="1">
    <citation type="submission" date="2021-01" db="EMBL/GenBank/DDBJ databases">
        <title>Whole genome shotgun sequence of Catellatospora citrea NBRC 14495.</title>
        <authorList>
            <person name="Komaki H."/>
            <person name="Tamura T."/>
        </authorList>
    </citation>
    <scope>NUCLEOTIDE SEQUENCE [LARGE SCALE GENOMIC DNA]</scope>
    <source>
        <strain evidence="3 4">NBRC 14495</strain>
    </source>
</reference>
<evidence type="ECO:0000313" key="3">
    <source>
        <dbReference type="EMBL" id="GIF98221.1"/>
    </source>
</evidence>
<protein>
    <recommendedName>
        <fullName evidence="2">Ricin B lectin domain-containing protein</fullName>
    </recommendedName>
</protein>
<evidence type="ECO:0000259" key="2">
    <source>
        <dbReference type="SMART" id="SM00458"/>
    </source>
</evidence>
<keyword evidence="1" id="KW-0732">Signal</keyword>
<feature type="domain" description="Ricin B lectin" evidence="2">
    <location>
        <begin position="297"/>
        <end position="434"/>
    </location>
</feature>
<proteinExistence type="predicted"/>
<evidence type="ECO:0000256" key="1">
    <source>
        <dbReference type="SAM" id="SignalP"/>
    </source>
</evidence>
<gene>
    <name evidence="3" type="ORF">Cci01nite_33150</name>
</gene>
<dbReference type="InterPro" id="IPR035992">
    <property type="entry name" value="Ricin_B-like_lectins"/>
</dbReference>